<accession>A0AB39ACJ8</accession>
<evidence type="ECO:0000256" key="1">
    <source>
        <dbReference type="SAM" id="MobiDB-lite"/>
    </source>
</evidence>
<proteinExistence type="predicted"/>
<feature type="region of interest" description="Disordered" evidence="1">
    <location>
        <begin position="79"/>
        <end position="134"/>
    </location>
</feature>
<protein>
    <submittedName>
        <fullName evidence="2">Uncharacterized protein</fullName>
    </submittedName>
</protein>
<reference evidence="2" key="1">
    <citation type="submission" date="2024-07" db="EMBL/GenBank/DDBJ databases">
        <authorList>
            <person name="Grose E."/>
            <person name="Duffy M.E."/>
            <person name="Ewool L.M."/>
            <person name="Grose J.H."/>
        </authorList>
    </citation>
    <scope>NUCLEOTIDE SEQUENCE</scope>
</reference>
<evidence type="ECO:0000313" key="2">
    <source>
        <dbReference type="EMBL" id="XDG19174.1"/>
    </source>
</evidence>
<sequence length="134" mass="15163">MTHIVKLSLSTSDEAVLVQTTDEELPEGYVELGRTATGVHQLAIREQLRQRYNVDADDVAVKYSDKAREYFSQIGQALADDPDLSSQHDAEVVEQPDLKQEQEVVEPVKQEPEQVEHHNDGQVEQVEDEHKDEA</sequence>
<feature type="compositionally biased region" description="Basic and acidic residues" evidence="1">
    <location>
        <begin position="86"/>
        <end position="121"/>
    </location>
</feature>
<name>A0AB39ACJ8_9CAUD</name>
<organism evidence="2">
    <name type="scientific">Erwinia phage Fifi051</name>
    <dbReference type="NCBI Taxonomy" id="3238787"/>
    <lineage>
        <taxon>Viruses</taxon>
        <taxon>Duplodnaviria</taxon>
        <taxon>Heunggongvirae</taxon>
        <taxon>Uroviricota</taxon>
        <taxon>Caudoviricetes</taxon>
    </lineage>
</organism>
<dbReference type="EMBL" id="PQ072212">
    <property type="protein sequence ID" value="XDG19174.1"/>
    <property type="molecule type" value="Genomic_DNA"/>
</dbReference>